<name>A0A482V432_ASBVE</name>
<gene>
    <name evidence="1" type="ORF">BDFB_012899</name>
</gene>
<feature type="non-terminal residue" evidence="1">
    <location>
        <position position="1"/>
    </location>
</feature>
<dbReference type="OrthoDB" id="6759321at2759"/>
<comment type="caution">
    <text evidence="1">The sequence shown here is derived from an EMBL/GenBank/DDBJ whole genome shotgun (WGS) entry which is preliminary data.</text>
</comment>
<proteinExistence type="predicted"/>
<dbReference type="AlphaFoldDB" id="A0A482V432"/>
<dbReference type="EMBL" id="QDEB01133278">
    <property type="protein sequence ID" value="RZB38844.1"/>
    <property type="molecule type" value="Genomic_DNA"/>
</dbReference>
<feature type="non-terminal residue" evidence="1">
    <location>
        <position position="136"/>
    </location>
</feature>
<protein>
    <submittedName>
        <fullName evidence="1">Uncharacterized protein</fullName>
    </submittedName>
</protein>
<dbReference type="STRING" id="1661398.A0A482V432"/>
<accession>A0A482V432</accession>
<sequence length="136" mass="15367">SLVKMLKATLAVKNNVDISTNLKTVCVGCNPKKTQIKYTVLRLKNVPHRRFFLQYEKGKYTVQVVGINQFPVSYVELPHPEGYTGYNFRISSDSLLIDSGANFTVLQLKRHGGWKSSSVAESYVEECIEHKVDVSQ</sequence>
<reference evidence="1 2" key="1">
    <citation type="submission" date="2017-03" db="EMBL/GenBank/DDBJ databases">
        <title>Genome of the blue death feigning beetle - Asbolus verrucosus.</title>
        <authorList>
            <person name="Rider S.D."/>
        </authorList>
    </citation>
    <scope>NUCLEOTIDE SEQUENCE [LARGE SCALE GENOMIC DNA]</scope>
    <source>
        <strain evidence="1">Butters</strain>
        <tissue evidence="1">Head and leg muscle</tissue>
    </source>
</reference>
<organism evidence="1 2">
    <name type="scientific">Asbolus verrucosus</name>
    <name type="common">Desert ironclad beetle</name>
    <dbReference type="NCBI Taxonomy" id="1661398"/>
    <lineage>
        <taxon>Eukaryota</taxon>
        <taxon>Metazoa</taxon>
        <taxon>Ecdysozoa</taxon>
        <taxon>Arthropoda</taxon>
        <taxon>Hexapoda</taxon>
        <taxon>Insecta</taxon>
        <taxon>Pterygota</taxon>
        <taxon>Neoptera</taxon>
        <taxon>Endopterygota</taxon>
        <taxon>Coleoptera</taxon>
        <taxon>Polyphaga</taxon>
        <taxon>Cucujiformia</taxon>
        <taxon>Tenebrionidae</taxon>
        <taxon>Pimeliinae</taxon>
        <taxon>Asbolus</taxon>
    </lineage>
</organism>
<evidence type="ECO:0000313" key="2">
    <source>
        <dbReference type="Proteomes" id="UP000292052"/>
    </source>
</evidence>
<keyword evidence="2" id="KW-1185">Reference proteome</keyword>
<evidence type="ECO:0000313" key="1">
    <source>
        <dbReference type="EMBL" id="RZB38844.1"/>
    </source>
</evidence>
<dbReference type="Proteomes" id="UP000292052">
    <property type="component" value="Unassembled WGS sequence"/>
</dbReference>